<evidence type="ECO:0000256" key="9">
    <source>
        <dbReference type="RuleBase" id="RU368031"/>
    </source>
</evidence>
<sequence>MSKLRTLFVAAILLNFMLCYGVRPDPALPLTKHHRVDVDETCEGVGKEECLMRRTLAAHVDYIYTQNHKPWSLFLVGENNTMLV</sequence>
<dbReference type="Proteomes" id="UP001165190">
    <property type="component" value="Unassembled WGS sequence"/>
</dbReference>
<dbReference type="AlphaFoldDB" id="A0A9W7M059"/>
<accession>A0A9W7M059</accession>
<organism evidence="10 11">
    <name type="scientific">Hibiscus trionum</name>
    <name type="common">Flower of an hour</name>
    <dbReference type="NCBI Taxonomy" id="183268"/>
    <lineage>
        <taxon>Eukaryota</taxon>
        <taxon>Viridiplantae</taxon>
        <taxon>Streptophyta</taxon>
        <taxon>Embryophyta</taxon>
        <taxon>Tracheophyta</taxon>
        <taxon>Spermatophyta</taxon>
        <taxon>Magnoliopsida</taxon>
        <taxon>eudicotyledons</taxon>
        <taxon>Gunneridae</taxon>
        <taxon>Pentapetalae</taxon>
        <taxon>rosids</taxon>
        <taxon>malvids</taxon>
        <taxon>Malvales</taxon>
        <taxon>Malvaceae</taxon>
        <taxon>Malvoideae</taxon>
        <taxon>Hibiscus</taxon>
    </lineage>
</organism>
<evidence type="ECO:0000256" key="3">
    <source>
        <dbReference type="ARBA" id="ARBA00022473"/>
    </source>
</evidence>
<keyword evidence="6 9" id="KW-0732">Signal</keyword>
<dbReference type="Pfam" id="PF06404">
    <property type="entry name" value="PSK"/>
    <property type="match status" value="1"/>
</dbReference>
<protein>
    <recommendedName>
        <fullName evidence="9">Phytosulfokine</fullName>
    </recommendedName>
    <component>
        <recommendedName>
            <fullName evidence="9">Phytosulfokine-alpha</fullName>
            <shortName evidence="9">PSK-alpha</shortName>
            <shortName evidence="9">Phytosulfokine-a</shortName>
        </recommendedName>
    </component>
    <component>
        <recommendedName>
            <fullName evidence="9">Phytosulfokine-beta</fullName>
            <shortName evidence="9">PSK-beta</shortName>
            <shortName evidence="9">Phytosulfokine-b</shortName>
        </recommendedName>
    </component>
</protein>
<dbReference type="GO" id="GO:0008083">
    <property type="term" value="F:growth factor activity"/>
    <property type="evidence" value="ECO:0007669"/>
    <property type="project" value="UniProtKB-UniRule"/>
</dbReference>
<evidence type="ECO:0000256" key="7">
    <source>
        <dbReference type="ARBA" id="ARBA00022782"/>
    </source>
</evidence>
<dbReference type="PANTHER" id="PTHR33285">
    <property type="entry name" value="PHYTOSULFOKINES 3"/>
    <property type="match status" value="1"/>
</dbReference>
<dbReference type="GO" id="GO:0030154">
    <property type="term" value="P:cell differentiation"/>
    <property type="evidence" value="ECO:0007669"/>
    <property type="project" value="UniProtKB-UniRule"/>
</dbReference>
<comment type="caution">
    <text evidence="10">The sequence shown here is derived from an EMBL/GenBank/DDBJ whole genome shotgun (WGS) entry which is preliminary data.</text>
</comment>
<comment type="PTM">
    <text evidence="9">Sulfation is important for activity and for the binding to a putative membrane receptor.</text>
</comment>
<keyword evidence="4 9" id="KW-0964">Secreted</keyword>
<evidence type="ECO:0000256" key="8">
    <source>
        <dbReference type="ARBA" id="ARBA00023030"/>
    </source>
</evidence>
<reference evidence="10" key="1">
    <citation type="submission" date="2023-05" db="EMBL/GenBank/DDBJ databases">
        <title>Genome and transcriptome analyses reveal genes involved in the formation of fine ridges on petal epidermal cells in Hibiscus trionum.</title>
        <authorList>
            <person name="Koshimizu S."/>
            <person name="Masuda S."/>
            <person name="Ishii T."/>
            <person name="Shirasu K."/>
            <person name="Hoshino A."/>
            <person name="Arita M."/>
        </authorList>
    </citation>
    <scope>NUCLEOTIDE SEQUENCE</scope>
    <source>
        <strain evidence="10">Hamamatsu line</strain>
    </source>
</reference>
<comment type="function">
    <text evidence="9">Promotes plant cell differentiation, organogenesis and somatic embryogenesis as well as cell proliferation.</text>
</comment>
<keyword evidence="11" id="KW-1185">Reference proteome</keyword>
<keyword evidence="5 9" id="KW-0765">Sulfation</keyword>
<evidence type="ECO:0000256" key="2">
    <source>
        <dbReference type="ARBA" id="ARBA00010781"/>
    </source>
</evidence>
<feature type="signal peptide" evidence="9">
    <location>
        <begin position="1"/>
        <end position="21"/>
    </location>
</feature>
<dbReference type="GO" id="GO:0005576">
    <property type="term" value="C:extracellular region"/>
    <property type="evidence" value="ECO:0007669"/>
    <property type="project" value="UniProtKB-SubCell"/>
</dbReference>
<comment type="subcellular location">
    <subcellularLocation>
        <location evidence="1 9">Secreted</location>
    </subcellularLocation>
</comment>
<evidence type="ECO:0000256" key="6">
    <source>
        <dbReference type="ARBA" id="ARBA00022729"/>
    </source>
</evidence>
<evidence type="ECO:0000256" key="5">
    <source>
        <dbReference type="ARBA" id="ARBA00022641"/>
    </source>
</evidence>
<feature type="chain" id="PRO_5041014882" description="Phytosulfokine" evidence="9">
    <location>
        <begin position="22"/>
        <end position="84"/>
    </location>
</feature>
<dbReference type="GO" id="GO:0008283">
    <property type="term" value="P:cell population proliferation"/>
    <property type="evidence" value="ECO:0007669"/>
    <property type="project" value="UniProtKB-UniRule"/>
</dbReference>
<comment type="PTM">
    <text evidence="9">PSK-alpha is produced by endopeptidase digestion. PSK-beta is produced from PSK-alpha by exopeptidase digestion.</text>
</comment>
<evidence type="ECO:0000256" key="1">
    <source>
        <dbReference type="ARBA" id="ARBA00004613"/>
    </source>
</evidence>
<gene>
    <name evidence="10" type="ORF">HRI_001940900</name>
</gene>
<keyword evidence="8 9" id="KW-0339">Growth factor</keyword>
<proteinExistence type="inferred from homology"/>
<keyword evidence="3 9" id="KW-0217">Developmental protein</keyword>
<dbReference type="EMBL" id="BSYR01000019">
    <property type="protein sequence ID" value="GMI82716.1"/>
    <property type="molecule type" value="Genomic_DNA"/>
</dbReference>
<keyword evidence="7 9" id="KW-0221">Differentiation</keyword>
<comment type="similarity">
    <text evidence="2 9">Belongs to the phytosulfokine family.</text>
</comment>
<dbReference type="OrthoDB" id="1858282at2759"/>
<evidence type="ECO:0000256" key="4">
    <source>
        <dbReference type="ARBA" id="ARBA00022525"/>
    </source>
</evidence>
<evidence type="ECO:0000313" key="11">
    <source>
        <dbReference type="Proteomes" id="UP001165190"/>
    </source>
</evidence>
<dbReference type="InterPro" id="IPR009438">
    <property type="entry name" value="Phytosulfokine"/>
</dbReference>
<name>A0A9W7M059_HIBTR</name>
<dbReference type="PANTHER" id="PTHR33285:SF55">
    <property type="entry name" value="PHYTOSULFOKINES 3"/>
    <property type="match status" value="1"/>
</dbReference>
<evidence type="ECO:0000313" key="10">
    <source>
        <dbReference type="EMBL" id="GMI82716.1"/>
    </source>
</evidence>